<evidence type="ECO:0000259" key="5">
    <source>
        <dbReference type="Pfam" id="PF00890"/>
    </source>
</evidence>
<comment type="cofactor">
    <cofactor evidence="1">
        <name>FAD</name>
        <dbReference type="ChEBI" id="CHEBI:57692"/>
    </cofactor>
</comment>
<accession>A0A5N0UQG8</accession>
<dbReference type="PANTHER" id="PTHR43400">
    <property type="entry name" value="FUMARATE REDUCTASE"/>
    <property type="match status" value="1"/>
</dbReference>
<proteinExistence type="predicted"/>
<evidence type="ECO:0000313" key="6">
    <source>
        <dbReference type="EMBL" id="KAA9151008.1"/>
    </source>
</evidence>
<evidence type="ECO:0000313" key="7">
    <source>
        <dbReference type="Proteomes" id="UP000319769"/>
    </source>
</evidence>
<dbReference type="OrthoDB" id="9813348at2"/>
<evidence type="ECO:0000256" key="3">
    <source>
        <dbReference type="ARBA" id="ARBA00022827"/>
    </source>
</evidence>
<dbReference type="SUPFAM" id="SSF56425">
    <property type="entry name" value="Succinate dehydrogenase/fumarate reductase flavoprotein, catalytic domain"/>
    <property type="match status" value="1"/>
</dbReference>
<dbReference type="InterPro" id="IPR027477">
    <property type="entry name" value="Succ_DH/fumarate_Rdtase_cat_sf"/>
</dbReference>
<keyword evidence="4" id="KW-0560">Oxidoreductase</keyword>
<name>A0A5N0UQG8_9PSEU</name>
<sequence length="443" mass="46249">MNGGASVDQEADLLVIGGGMAGLTAAARAVRDGLRVVLVERAPALGGSALYAGYLWTAPTIEAMDRANPDGDPALKAALVEGFPGAVDFLRELDVPCGPAVPILRFGRGRQFDTALFAETCRKIVQDKGTVLTSATTEKLVVEAGTVVGARLTLAGGEARTVTARATLLATGGFQADPDLRADFVHAGAREIPLRSNPFSTGDGLRLAQGAGAAAVNRHGGFYGHLVPAHVALEPEVFVDLALYYSEHALLFNLAGERFVDETVGDHLNAMALLDQPEGRGLLITDARGYREFVTGAYVEGAPATDKFALARRRGGRCVIADDASDFAAMPPEWGYDGAKIAEEVARLAKGQAPGPAREFDPRPLDELPYYVVETVPAITFPFAGVRIDARGRVLSDSGEVVRGLYAAGSDIGGLYAGAYAGGLAPAMVFALAGVADLVSEVR</sequence>
<protein>
    <submittedName>
        <fullName evidence="6">FAD-dependent oxidoreductase</fullName>
    </submittedName>
</protein>
<dbReference type="SUPFAM" id="SSF51905">
    <property type="entry name" value="FAD/NAD(P)-binding domain"/>
    <property type="match status" value="1"/>
</dbReference>
<feature type="domain" description="FAD-dependent oxidoreductase 2 FAD-binding" evidence="5">
    <location>
        <begin position="12"/>
        <end position="423"/>
    </location>
</feature>
<comment type="caution">
    <text evidence="6">The sequence shown here is derived from an EMBL/GenBank/DDBJ whole genome shotgun (WGS) entry which is preliminary data.</text>
</comment>
<dbReference type="EMBL" id="VMNW02000108">
    <property type="protein sequence ID" value="KAA9151008.1"/>
    <property type="molecule type" value="Genomic_DNA"/>
</dbReference>
<keyword evidence="2" id="KW-0285">Flavoprotein</keyword>
<evidence type="ECO:0000256" key="4">
    <source>
        <dbReference type="ARBA" id="ARBA00023002"/>
    </source>
</evidence>
<reference evidence="6" key="1">
    <citation type="submission" date="2019-09" db="EMBL/GenBank/DDBJ databases">
        <authorList>
            <person name="Teo W.F.A."/>
            <person name="Duangmal K."/>
        </authorList>
    </citation>
    <scope>NUCLEOTIDE SEQUENCE [LARGE SCALE GENOMIC DNA]</scope>
    <source>
        <strain evidence="6">K81G1</strain>
    </source>
</reference>
<dbReference type="InterPro" id="IPR036188">
    <property type="entry name" value="FAD/NAD-bd_sf"/>
</dbReference>
<organism evidence="6 7">
    <name type="scientific">Amycolatopsis acidicola</name>
    <dbReference type="NCBI Taxonomy" id="2596893"/>
    <lineage>
        <taxon>Bacteria</taxon>
        <taxon>Bacillati</taxon>
        <taxon>Actinomycetota</taxon>
        <taxon>Actinomycetes</taxon>
        <taxon>Pseudonocardiales</taxon>
        <taxon>Pseudonocardiaceae</taxon>
        <taxon>Amycolatopsis</taxon>
    </lineage>
</organism>
<dbReference type="PANTHER" id="PTHR43400:SF10">
    <property type="entry name" value="3-OXOSTEROID 1-DEHYDROGENASE"/>
    <property type="match status" value="1"/>
</dbReference>
<dbReference type="InterPro" id="IPR003953">
    <property type="entry name" value="FAD-dep_OxRdtase_2_FAD-bd"/>
</dbReference>
<dbReference type="GO" id="GO:0008202">
    <property type="term" value="P:steroid metabolic process"/>
    <property type="evidence" value="ECO:0007669"/>
    <property type="project" value="UniProtKB-ARBA"/>
</dbReference>
<evidence type="ECO:0000256" key="1">
    <source>
        <dbReference type="ARBA" id="ARBA00001974"/>
    </source>
</evidence>
<dbReference type="Gene3D" id="3.50.50.60">
    <property type="entry name" value="FAD/NAD(P)-binding domain"/>
    <property type="match status" value="1"/>
</dbReference>
<dbReference type="Gene3D" id="3.90.700.10">
    <property type="entry name" value="Succinate dehydrogenase/fumarate reductase flavoprotein, catalytic domain"/>
    <property type="match status" value="1"/>
</dbReference>
<gene>
    <name evidence="6" type="ORF">FPZ12_039895</name>
</gene>
<dbReference type="Proteomes" id="UP000319769">
    <property type="component" value="Unassembled WGS sequence"/>
</dbReference>
<keyword evidence="7" id="KW-1185">Reference proteome</keyword>
<keyword evidence="3" id="KW-0274">FAD</keyword>
<evidence type="ECO:0000256" key="2">
    <source>
        <dbReference type="ARBA" id="ARBA00022630"/>
    </source>
</evidence>
<dbReference type="GO" id="GO:0033765">
    <property type="term" value="F:steroid dehydrogenase activity, acting on the CH-CH group of donors"/>
    <property type="evidence" value="ECO:0007669"/>
    <property type="project" value="UniProtKB-ARBA"/>
</dbReference>
<dbReference type="AlphaFoldDB" id="A0A5N0UQG8"/>
<dbReference type="Pfam" id="PF00890">
    <property type="entry name" value="FAD_binding_2"/>
    <property type="match status" value="1"/>
</dbReference>
<dbReference type="PRINTS" id="PR00411">
    <property type="entry name" value="PNDRDTASEI"/>
</dbReference>
<dbReference type="InterPro" id="IPR050315">
    <property type="entry name" value="FAD-oxidoreductase_2"/>
</dbReference>